<dbReference type="AlphaFoldDB" id="A0AA86I8R3"/>
<dbReference type="Pfam" id="PF02311">
    <property type="entry name" value="AraC_binding"/>
    <property type="match status" value="1"/>
</dbReference>
<dbReference type="EMBL" id="CP022674">
    <property type="protein sequence ID" value="AXI30411.1"/>
    <property type="molecule type" value="Genomic_DNA"/>
</dbReference>
<dbReference type="Proteomes" id="UP000253834">
    <property type="component" value="Chromosome"/>
</dbReference>
<dbReference type="Gene3D" id="1.10.10.60">
    <property type="entry name" value="Homeodomain-like"/>
    <property type="match status" value="2"/>
</dbReference>
<dbReference type="Pfam" id="PF12833">
    <property type="entry name" value="HTH_18"/>
    <property type="match status" value="1"/>
</dbReference>
<dbReference type="InterPro" id="IPR014710">
    <property type="entry name" value="RmlC-like_jellyroll"/>
</dbReference>
<dbReference type="InterPro" id="IPR003313">
    <property type="entry name" value="AraC-bd"/>
</dbReference>
<keyword evidence="2" id="KW-0238">DNA-binding</keyword>
<dbReference type="PANTHER" id="PTHR43280:SF28">
    <property type="entry name" value="HTH-TYPE TRANSCRIPTIONAL ACTIVATOR RHAS"/>
    <property type="match status" value="1"/>
</dbReference>
<dbReference type="Gene3D" id="2.60.120.10">
    <property type="entry name" value="Jelly Rolls"/>
    <property type="match status" value="1"/>
</dbReference>
<reference evidence="5 6" key="1">
    <citation type="submission" date="2017-07" db="EMBL/GenBank/DDBJ databases">
        <title>Isolation and development of strain Bacillus megaterium SR7 for enhanced growth and metabolite production under supercritical carbon dioxide.</title>
        <authorList>
            <person name="Freedman A.J.E."/>
            <person name="Peet K.C."/>
            <person name="Boock J.T."/>
            <person name="Penn K."/>
            <person name="Prather K.L.J."/>
            <person name="Thompson J.R."/>
        </authorList>
    </citation>
    <scope>NUCLEOTIDE SEQUENCE [LARGE SCALE GENOMIC DNA]</scope>
    <source>
        <strain evidence="5 6">SR7</strain>
    </source>
</reference>
<keyword evidence="1" id="KW-0805">Transcription regulation</keyword>
<name>A0AA86I8R3_PRIMG</name>
<keyword evidence="3" id="KW-0804">Transcription</keyword>
<organism evidence="5 6">
    <name type="scientific">Priestia megaterium</name>
    <name type="common">Bacillus megaterium</name>
    <dbReference type="NCBI Taxonomy" id="1404"/>
    <lineage>
        <taxon>Bacteria</taxon>
        <taxon>Bacillati</taxon>
        <taxon>Bacillota</taxon>
        <taxon>Bacilli</taxon>
        <taxon>Bacillales</taxon>
        <taxon>Bacillaceae</taxon>
        <taxon>Priestia</taxon>
    </lineage>
</organism>
<evidence type="ECO:0000313" key="5">
    <source>
        <dbReference type="EMBL" id="AXI30411.1"/>
    </source>
</evidence>
<dbReference type="InterPro" id="IPR018060">
    <property type="entry name" value="HTH_AraC"/>
</dbReference>
<proteinExistence type="predicted"/>
<dbReference type="SUPFAM" id="SSF51215">
    <property type="entry name" value="Regulatory protein AraC"/>
    <property type="match status" value="1"/>
</dbReference>
<dbReference type="GO" id="GO:0003700">
    <property type="term" value="F:DNA-binding transcription factor activity"/>
    <property type="evidence" value="ECO:0007669"/>
    <property type="project" value="InterPro"/>
</dbReference>
<dbReference type="InterPro" id="IPR018062">
    <property type="entry name" value="HTH_AraC-typ_CS"/>
</dbReference>
<evidence type="ECO:0000256" key="1">
    <source>
        <dbReference type="ARBA" id="ARBA00023015"/>
    </source>
</evidence>
<dbReference type="PROSITE" id="PS00041">
    <property type="entry name" value="HTH_ARAC_FAMILY_1"/>
    <property type="match status" value="1"/>
</dbReference>
<evidence type="ECO:0000313" key="6">
    <source>
        <dbReference type="Proteomes" id="UP000253834"/>
    </source>
</evidence>
<dbReference type="PROSITE" id="PS01124">
    <property type="entry name" value="HTH_ARAC_FAMILY_2"/>
    <property type="match status" value="1"/>
</dbReference>
<dbReference type="PANTHER" id="PTHR43280">
    <property type="entry name" value="ARAC-FAMILY TRANSCRIPTIONAL REGULATOR"/>
    <property type="match status" value="1"/>
</dbReference>
<dbReference type="SMART" id="SM00342">
    <property type="entry name" value="HTH_ARAC"/>
    <property type="match status" value="1"/>
</dbReference>
<evidence type="ECO:0000256" key="2">
    <source>
        <dbReference type="ARBA" id="ARBA00023125"/>
    </source>
</evidence>
<evidence type="ECO:0000256" key="3">
    <source>
        <dbReference type="ARBA" id="ARBA00023163"/>
    </source>
</evidence>
<dbReference type="RefSeq" id="WP_114896152.1">
    <property type="nucleotide sequence ID" value="NZ_CP022674.1"/>
</dbReference>
<sequence length="300" mass="34113">MAANLIAGKISLNERVHRTQGNGMSFHVHYWGVMPKHYDNVPHKHSFFEVCYVLEGQGTYIDDGRTYPVKENTIFLSRPGVLHHIKSDNGLFLLYVGFELIESESTEKWITLIEEAKRCSEVVIDIKEDGTAPFIWKSLLNHAAKGEDAFFEEILTNLAHSLLLSLINTFVLPLNSHHQKAVQKTSSLTLNLAKLYIKDNLANSIKLTDTATHLHLSGRHLSRLFKTELGVSYSEYVQNERIQRAAILLKTTDLSISDIAQETGFPNVHYFTRIFTASMRSSPGRFRTLYTKLKTTAYKD</sequence>
<dbReference type="SUPFAM" id="SSF46689">
    <property type="entry name" value="Homeodomain-like"/>
    <property type="match status" value="2"/>
</dbReference>
<dbReference type="InterPro" id="IPR009057">
    <property type="entry name" value="Homeodomain-like_sf"/>
</dbReference>
<evidence type="ECO:0000259" key="4">
    <source>
        <dbReference type="PROSITE" id="PS01124"/>
    </source>
</evidence>
<accession>A0AA86I8R3</accession>
<dbReference type="InterPro" id="IPR037923">
    <property type="entry name" value="HTH-like"/>
</dbReference>
<gene>
    <name evidence="5" type="ORF">CIB87_15750</name>
</gene>
<dbReference type="GO" id="GO:0043565">
    <property type="term" value="F:sequence-specific DNA binding"/>
    <property type="evidence" value="ECO:0007669"/>
    <property type="project" value="InterPro"/>
</dbReference>
<protein>
    <submittedName>
        <fullName evidence="5">AraC family transcriptional regulator</fullName>
    </submittedName>
</protein>
<feature type="domain" description="HTH araC/xylS-type" evidence="4">
    <location>
        <begin position="191"/>
        <end position="289"/>
    </location>
</feature>